<dbReference type="Proteomes" id="UP001281761">
    <property type="component" value="Unassembled WGS sequence"/>
</dbReference>
<sequence length="431" mass="49871">MSKIALKPLNTLDRSDSEIRSFLQTHKVPSTSNESSSELVPFTGRLCTTLAEHVLQIKTLFAESSPDDPTISTLSATLPEESSFLTGKAVLEILCAGFSLFNSPIMSRDTAFQDILIDSDFVPLLKSTIVTCLDLLEHKSTDSICQPTEYADLLINILNNSWECLVTCLSEGRESFRPVVESAFSDVPQLCSLLERTCCHFSPALFSHLRMIINISAIFPRLIPRLLEENLIQRVINTTKPMTVPTTDVHFHLYLVHLILNLIWDEKNITKDKEDRARLRKLQFERVFKPAKQYLQIIVRREEFIPTVIIHRHDLPHRIALLLKQTLALERDLFEDGEIVETGREEWEVVWLMEKTDENALGKRLKMIREVDVKIEKNEKERWKKRVERQREAGHEDALEGWLLRRDNETRSEIVQYVRNEEKERGMNGRL</sequence>
<reference evidence="1 2" key="1">
    <citation type="journal article" date="2022" name="bioRxiv">
        <title>Genomics of Preaxostyla Flagellates Illuminates Evolutionary Transitions and the Path Towards Mitochondrial Loss.</title>
        <authorList>
            <person name="Novak L.V.F."/>
            <person name="Treitli S.C."/>
            <person name="Pyrih J."/>
            <person name="Halakuc P."/>
            <person name="Pipaliya S.V."/>
            <person name="Vacek V."/>
            <person name="Brzon O."/>
            <person name="Soukal P."/>
            <person name="Eme L."/>
            <person name="Dacks J.B."/>
            <person name="Karnkowska A."/>
            <person name="Elias M."/>
            <person name="Hampl V."/>
        </authorList>
    </citation>
    <scope>NUCLEOTIDE SEQUENCE [LARGE SCALE GENOMIC DNA]</scope>
    <source>
        <strain evidence="1">NAU3</strain>
        <tissue evidence="1">Gut</tissue>
    </source>
</reference>
<gene>
    <name evidence="1" type="ORF">BLNAU_14906</name>
</gene>
<proteinExistence type="predicted"/>
<evidence type="ECO:0000313" key="1">
    <source>
        <dbReference type="EMBL" id="KAK2950104.1"/>
    </source>
</evidence>
<keyword evidence="2" id="KW-1185">Reference proteome</keyword>
<protein>
    <submittedName>
        <fullName evidence="1">Uncharacterized protein</fullName>
    </submittedName>
</protein>
<accession>A0ABQ9XEI5</accession>
<name>A0ABQ9XEI5_9EUKA</name>
<dbReference type="EMBL" id="JARBJD010000142">
    <property type="protein sequence ID" value="KAK2950104.1"/>
    <property type="molecule type" value="Genomic_DNA"/>
</dbReference>
<evidence type="ECO:0000313" key="2">
    <source>
        <dbReference type="Proteomes" id="UP001281761"/>
    </source>
</evidence>
<organism evidence="1 2">
    <name type="scientific">Blattamonas nauphoetae</name>
    <dbReference type="NCBI Taxonomy" id="2049346"/>
    <lineage>
        <taxon>Eukaryota</taxon>
        <taxon>Metamonada</taxon>
        <taxon>Preaxostyla</taxon>
        <taxon>Oxymonadida</taxon>
        <taxon>Blattamonas</taxon>
    </lineage>
</organism>
<comment type="caution">
    <text evidence="1">The sequence shown here is derived from an EMBL/GenBank/DDBJ whole genome shotgun (WGS) entry which is preliminary data.</text>
</comment>